<comment type="caution">
    <text evidence="1">The sequence shown here is derived from an EMBL/GenBank/DDBJ whole genome shotgun (WGS) entry which is preliminary data.</text>
</comment>
<sequence length="134" mass="14551">MFSGHDTVLGLRLQLRVANNHFAADIPACVSGASFVVVRLDNSLPPASPSLVLFTLTKMATLSSRQRASIRFEESCFSYAASRCDSREPTAFAYSLSSRPEPGLHENRRIIASSSPLVFTFNEGVASNEGCQTH</sequence>
<protein>
    <submittedName>
        <fullName evidence="1">Uncharacterized protein</fullName>
    </submittedName>
</protein>
<evidence type="ECO:0000313" key="1">
    <source>
        <dbReference type="EMBL" id="VEL40378.1"/>
    </source>
</evidence>
<reference evidence="1" key="1">
    <citation type="submission" date="2018-11" db="EMBL/GenBank/DDBJ databases">
        <authorList>
            <consortium name="Pathogen Informatics"/>
        </authorList>
    </citation>
    <scope>NUCLEOTIDE SEQUENCE</scope>
</reference>
<accession>A0A448XMN1</accession>
<proteinExistence type="predicted"/>
<dbReference type="Proteomes" id="UP000784294">
    <property type="component" value="Unassembled WGS sequence"/>
</dbReference>
<dbReference type="AlphaFoldDB" id="A0A448XMN1"/>
<dbReference type="EMBL" id="CAAALY010264672">
    <property type="protein sequence ID" value="VEL40378.1"/>
    <property type="molecule type" value="Genomic_DNA"/>
</dbReference>
<gene>
    <name evidence="1" type="ORF">PXEA_LOCUS33818</name>
</gene>
<organism evidence="1 2">
    <name type="scientific">Protopolystoma xenopodis</name>
    <dbReference type="NCBI Taxonomy" id="117903"/>
    <lineage>
        <taxon>Eukaryota</taxon>
        <taxon>Metazoa</taxon>
        <taxon>Spiralia</taxon>
        <taxon>Lophotrochozoa</taxon>
        <taxon>Platyhelminthes</taxon>
        <taxon>Monogenea</taxon>
        <taxon>Polyopisthocotylea</taxon>
        <taxon>Polystomatidea</taxon>
        <taxon>Polystomatidae</taxon>
        <taxon>Protopolystoma</taxon>
    </lineage>
</organism>
<evidence type="ECO:0000313" key="2">
    <source>
        <dbReference type="Proteomes" id="UP000784294"/>
    </source>
</evidence>
<keyword evidence="2" id="KW-1185">Reference proteome</keyword>
<name>A0A448XMN1_9PLAT</name>